<reference evidence="3" key="1">
    <citation type="journal article" date="2020" name="Stud. Mycol.">
        <title>101 Dothideomycetes genomes: a test case for predicting lifestyles and emergence of pathogens.</title>
        <authorList>
            <person name="Haridas S."/>
            <person name="Albert R."/>
            <person name="Binder M."/>
            <person name="Bloem J."/>
            <person name="Labutti K."/>
            <person name="Salamov A."/>
            <person name="Andreopoulos B."/>
            <person name="Baker S."/>
            <person name="Barry K."/>
            <person name="Bills G."/>
            <person name="Bluhm B."/>
            <person name="Cannon C."/>
            <person name="Castanera R."/>
            <person name="Culley D."/>
            <person name="Daum C."/>
            <person name="Ezra D."/>
            <person name="Gonzalez J."/>
            <person name="Henrissat B."/>
            <person name="Kuo A."/>
            <person name="Liang C."/>
            <person name="Lipzen A."/>
            <person name="Lutzoni F."/>
            <person name="Magnuson J."/>
            <person name="Mondo S."/>
            <person name="Nolan M."/>
            <person name="Ohm R."/>
            <person name="Pangilinan J."/>
            <person name="Park H.-J."/>
            <person name="Ramirez L."/>
            <person name="Alfaro M."/>
            <person name="Sun H."/>
            <person name="Tritt A."/>
            <person name="Yoshinaga Y."/>
            <person name="Zwiers L.-H."/>
            <person name="Turgeon B."/>
            <person name="Goodwin S."/>
            <person name="Spatafora J."/>
            <person name="Crous P."/>
            <person name="Grigoriev I."/>
        </authorList>
    </citation>
    <scope>NUCLEOTIDE SEQUENCE</scope>
    <source>
        <strain evidence="3">CBS 480.64</strain>
    </source>
</reference>
<proteinExistence type="predicted"/>
<feature type="compositionally biased region" description="Basic and acidic residues" evidence="1">
    <location>
        <begin position="42"/>
        <end position="55"/>
    </location>
</feature>
<protein>
    <recommendedName>
        <fullName evidence="2">Rad60/SUMO-like domain-containing protein</fullName>
    </recommendedName>
</protein>
<feature type="region of interest" description="Disordered" evidence="1">
    <location>
        <begin position="111"/>
        <end position="192"/>
    </location>
</feature>
<evidence type="ECO:0000313" key="4">
    <source>
        <dbReference type="Proteomes" id="UP000799421"/>
    </source>
</evidence>
<dbReference type="InterPro" id="IPR029071">
    <property type="entry name" value="Ubiquitin-like_domsf"/>
</dbReference>
<feature type="domain" description="Rad60/SUMO-like" evidence="2">
    <location>
        <begin position="352"/>
        <end position="422"/>
    </location>
</feature>
<feature type="region of interest" description="Disordered" evidence="1">
    <location>
        <begin position="323"/>
        <end position="350"/>
    </location>
</feature>
<accession>A0A6A7C7L4</accession>
<keyword evidence="4" id="KW-1185">Reference proteome</keyword>
<dbReference type="SUPFAM" id="SSF54236">
    <property type="entry name" value="Ubiquitin-like"/>
    <property type="match status" value="1"/>
</dbReference>
<feature type="region of interest" description="Disordered" evidence="1">
    <location>
        <begin position="201"/>
        <end position="220"/>
    </location>
</feature>
<feature type="compositionally biased region" description="Basic and acidic residues" evidence="1">
    <location>
        <begin position="323"/>
        <end position="334"/>
    </location>
</feature>
<feature type="region of interest" description="Disordered" evidence="1">
    <location>
        <begin position="33"/>
        <end position="91"/>
    </location>
</feature>
<dbReference type="AlphaFoldDB" id="A0A6A7C7L4"/>
<gene>
    <name evidence="3" type="ORF">K470DRAFT_225993</name>
</gene>
<name>A0A6A7C7L4_9PEZI</name>
<dbReference type="EMBL" id="MU005960">
    <property type="protein sequence ID" value="KAF2863501.1"/>
    <property type="molecule type" value="Genomic_DNA"/>
</dbReference>
<sequence length="424" mass="47665">MSLFKRPDWAKNSSTPTRENIFSHSTTYAEIIAEEHRKKRERDKEKAMQNGEKKVTPQPPTPEGDVMPPLEAFDRHVAQNGVASQTPGKTQTVTTVVESDDDDIQIVAQVQKVQRDGTKRRRITPNGAESLPKPVLRAHTTYKPIAPKAAPERPSDRSSSPVRKVPPPLPVIHAKPKVEEPKVPQSDSDSDPDIAALARRARMRRSVATSQTPDASRRDTVPTVSLLISSPIEGTKPIIVTRKVTQNLQEVRLAWCKRQACLRVGFNEIFLIHGMRRVHDITTCRNLGLEVGQNGELRMKGRDDGEVGQIALRAVTQEIFEELQRESLKPRPTQEEPEGEPEPDPEAGNNFRISLRFKTVREPYKLRVRPVTKISKIIDVTRQHFNVPEEQTLILEADGEALNPNSIVGETELEDEDCIDVYTE</sequence>
<organism evidence="3 4">
    <name type="scientific">Piedraia hortae CBS 480.64</name>
    <dbReference type="NCBI Taxonomy" id="1314780"/>
    <lineage>
        <taxon>Eukaryota</taxon>
        <taxon>Fungi</taxon>
        <taxon>Dikarya</taxon>
        <taxon>Ascomycota</taxon>
        <taxon>Pezizomycotina</taxon>
        <taxon>Dothideomycetes</taxon>
        <taxon>Dothideomycetidae</taxon>
        <taxon>Capnodiales</taxon>
        <taxon>Piedraiaceae</taxon>
        <taxon>Piedraia</taxon>
    </lineage>
</organism>
<evidence type="ECO:0000313" key="3">
    <source>
        <dbReference type="EMBL" id="KAF2863501.1"/>
    </source>
</evidence>
<dbReference type="Pfam" id="PF11976">
    <property type="entry name" value="Rad60-SLD"/>
    <property type="match status" value="1"/>
</dbReference>
<dbReference type="OrthoDB" id="3365399at2759"/>
<dbReference type="Gene3D" id="3.10.20.90">
    <property type="entry name" value="Phosphatidylinositol 3-kinase Catalytic Subunit, Chain A, domain 1"/>
    <property type="match status" value="1"/>
</dbReference>
<feature type="compositionally biased region" description="Acidic residues" evidence="1">
    <location>
        <begin position="335"/>
        <end position="345"/>
    </location>
</feature>
<dbReference type="InterPro" id="IPR022617">
    <property type="entry name" value="Rad60/SUMO-like_dom"/>
</dbReference>
<evidence type="ECO:0000256" key="1">
    <source>
        <dbReference type="SAM" id="MobiDB-lite"/>
    </source>
</evidence>
<feature type="compositionally biased region" description="Polar residues" evidence="1">
    <location>
        <begin position="11"/>
        <end position="20"/>
    </location>
</feature>
<feature type="region of interest" description="Disordered" evidence="1">
    <location>
        <begin position="1"/>
        <end position="20"/>
    </location>
</feature>
<dbReference type="Proteomes" id="UP000799421">
    <property type="component" value="Unassembled WGS sequence"/>
</dbReference>
<evidence type="ECO:0000259" key="2">
    <source>
        <dbReference type="Pfam" id="PF11976"/>
    </source>
</evidence>